<dbReference type="EC" id="1.2.1.12" evidence="6"/>
<protein>
    <recommendedName>
        <fullName evidence="7">Glyceraldehyde-3-phosphate dehydrogenase</fullName>
        <ecNumber evidence="6">1.2.1.12</ecNumber>
    </recommendedName>
    <alternativeName>
        <fullName evidence="18">Peptidyl-cysteine S-nitrosylase GAPDH</fullName>
    </alternativeName>
</protein>
<evidence type="ECO:0000256" key="1">
    <source>
        <dbReference type="ARBA" id="ARBA00004123"/>
    </source>
</evidence>
<dbReference type="PRINTS" id="PR00078">
    <property type="entry name" value="G3PDHDRGNASE"/>
</dbReference>
<evidence type="ECO:0000256" key="16">
    <source>
        <dbReference type="ARBA" id="ARBA00023212"/>
    </source>
</evidence>
<organism evidence="24 25">
    <name type="scientific">Sus scrofa</name>
    <name type="common">Pig</name>
    <dbReference type="NCBI Taxonomy" id="9823"/>
    <lineage>
        <taxon>Eukaryota</taxon>
        <taxon>Metazoa</taxon>
        <taxon>Chordata</taxon>
        <taxon>Craniata</taxon>
        <taxon>Vertebrata</taxon>
        <taxon>Euteleostomi</taxon>
        <taxon>Mammalia</taxon>
        <taxon>Eutheria</taxon>
        <taxon>Laurasiatheria</taxon>
        <taxon>Artiodactyla</taxon>
        <taxon>Suina</taxon>
        <taxon>Suidae</taxon>
        <taxon>Sus</taxon>
    </lineage>
</organism>
<evidence type="ECO:0000256" key="18">
    <source>
        <dbReference type="ARBA" id="ARBA00031890"/>
    </source>
</evidence>
<accession>A0A8D0SLJ4</accession>
<evidence type="ECO:0000256" key="15">
    <source>
        <dbReference type="ARBA" id="ARBA00023152"/>
    </source>
</evidence>
<evidence type="ECO:0000256" key="13">
    <source>
        <dbReference type="ARBA" id="ARBA00023002"/>
    </source>
</evidence>
<keyword evidence="12" id="KW-0810">Translation regulation</keyword>
<proteinExistence type="inferred from homology"/>
<dbReference type="Proteomes" id="UP000694727">
    <property type="component" value="Unplaced"/>
</dbReference>
<dbReference type="GO" id="GO:0005634">
    <property type="term" value="C:nucleus"/>
    <property type="evidence" value="ECO:0007669"/>
    <property type="project" value="UniProtKB-SubCell"/>
</dbReference>
<name>A0A8D0SLJ4_PIG</name>
<dbReference type="Pfam" id="PF02800">
    <property type="entry name" value="Gp_dh_C"/>
    <property type="match status" value="1"/>
</dbReference>
<dbReference type="GO" id="GO:0006915">
    <property type="term" value="P:apoptotic process"/>
    <property type="evidence" value="ECO:0007669"/>
    <property type="project" value="UniProtKB-KW"/>
</dbReference>
<keyword evidence="9" id="KW-0808">Transferase</keyword>
<evidence type="ECO:0000256" key="3">
    <source>
        <dbReference type="ARBA" id="ARBA00004514"/>
    </source>
</evidence>
<dbReference type="GO" id="GO:0005829">
    <property type="term" value="C:cytosol"/>
    <property type="evidence" value="ECO:0007669"/>
    <property type="project" value="UniProtKB-SubCell"/>
</dbReference>
<evidence type="ECO:0000256" key="11">
    <source>
        <dbReference type="ARBA" id="ARBA00022799"/>
    </source>
</evidence>
<evidence type="ECO:0000256" key="5">
    <source>
        <dbReference type="ARBA" id="ARBA00007406"/>
    </source>
</evidence>
<dbReference type="GO" id="GO:0004365">
    <property type="term" value="F:glyceraldehyde-3-phosphate dehydrogenase (NAD+) (phosphorylating) activity"/>
    <property type="evidence" value="ECO:0007669"/>
    <property type="project" value="UniProtKB-EC"/>
</dbReference>
<comment type="subcellular location">
    <subcellularLocation>
        <location evidence="2">Cytoplasm</location>
        <location evidence="2">Cytoskeleton</location>
    </subcellularLocation>
    <subcellularLocation>
        <location evidence="3">Cytoplasm</location>
        <location evidence="3">Cytosol</location>
    </subcellularLocation>
    <subcellularLocation>
        <location evidence="1">Nucleus</location>
    </subcellularLocation>
</comment>
<dbReference type="GO" id="GO:0006417">
    <property type="term" value="P:regulation of translation"/>
    <property type="evidence" value="ECO:0007669"/>
    <property type="project" value="UniProtKB-KW"/>
</dbReference>
<dbReference type="PROSITE" id="PS00071">
    <property type="entry name" value="GAPDH"/>
    <property type="match status" value="1"/>
</dbReference>
<dbReference type="Ensembl" id="ENSSSCT00065101652.1">
    <property type="protein sequence ID" value="ENSSSCP00065044788.1"/>
    <property type="gene ID" value="ENSSSCG00065073831.1"/>
</dbReference>
<evidence type="ECO:0000313" key="25">
    <source>
        <dbReference type="Proteomes" id="UP000694727"/>
    </source>
</evidence>
<keyword evidence="16" id="KW-0206">Cytoskeleton</keyword>
<evidence type="ECO:0000256" key="12">
    <source>
        <dbReference type="ARBA" id="ARBA00022845"/>
    </source>
</evidence>
<dbReference type="Proteomes" id="UP000694725">
    <property type="component" value="Unplaced"/>
</dbReference>
<feature type="compositionally biased region" description="Basic and acidic residues" evidence="22">
    <location>
        <begin position="145"/>
        <end position="166"/>
    </location>
</feature>
<evidence type="ECO:0000256" key="21">
    <source>
        <dbReference type="ARBA" id="ARBA00048005"/>
    </source>
</evidence>
<dbReference type="GO" id="GO:0006096">
    <property type="term" value="P:glycolytic process"/>
    <property type="evidence" value="ECO:0007669"/>
    <property type="project" value="UniProtKB-KW"/>
</dbReference>
<evidence type="ECO:0000256" key="17">
    <source>
        <dbReference type="ARBA" id="ARBA00023242"/>
    </source>
</evidence>
<comment type="similarity">
    <text evidence="5">Belongs to the glyceraldehyde-3-phosphate dehydrogenase family.</text>
</comment>
<dbReference type="GO" id="GO:0005856">
    <property type="term" value="C:cytoskeleton"/>
    <property type="evidence" value="ECO:0007669"/>
    <property type="project" value="UniProtKB-SubCell"/>
</dbReference>
<keyword evidence="14" id="KW-0520">NAD</keyword>
<dbReference type="InterPro" id="IPR020831">
    <property type="entry name" value="GlycerAld/Erythrose_P_DH"/>
</dbReference>
<keyword evidence="13" id="KW-0560">Oxidoreductase</keyword>
<comment type="catalytic activity">
    <reaction evidence="20">
        <text>D-glyceraldehyde 3-phosphate + phosphate + NAD(+) = (2R)-3-phospho-glyceroyl phosphate + NADH + H(+)</text>
        <dbReference type="Rhea" id="RHEA:10300"/>
        <dbReference type="ChEBI" id="CHEBI:15378"/>
        <dbReference type="ChEBI" id="CHEBI:43474"/>
        <dbReference type="ChEBI" id="CHEBI:57540"/>
        <dbReference type="ChEBI" id="CHEBI:57604"/>
        <dbReference type="ChEBI" id="CHEBI:57945"/>
        <dbReference type="ChEBI" id="CHEBI:59776"/>
        <dbReference type="EC" id="1.2.1.12"/>
    </reaction>
</comment>
<feature type="domain" description="Glyceraldehyde 3-phosphate dehydrogenase catalytic" evidence="23">
    <location>
        <begin position="56"/>
        <end position="123"/>
    </location>
</feature>
<keyword evidence="17" id="KW-0539">Nucleus</keyword>
<evidence type="ECO:0000256" key="10">
    <source>
        <dbReference type="ARBA" id="ARBA00022703"/>
    </source>
</evidence>
<sequence length="166" mass="18023">MLWSPLVSSLPWRRLRLIGRSHHLCPLCLCPFFVVGMDNKKCDNASCTTTCLSLLAEFSHENFSIMEGLMTNICAITATQKAMDGPSGQLCHDGCGATQNLIPAPIGTATAVGNIIQKLRSSLPHLLCLHPQYVGHGSNLPSRESSQKCPEEADIRGPPREHPGLH</sequence>
<dbReference type="Proteomes" id="UP000694728">
    <property type="component" value="Unplaced"/>
</dbReference>
<dbReference type="PANTHER" id="PTHR10836">
    <property type="entry name" value="GLYCERALDEHYDE 3-PHOSPHATE DEHYDROGENASE"/>
    <property type="match status" value="1"/>
</dbReference>
<evidence type="ECO:0000256" key="22">
    <source>
        <dbReference type="SAM" id="MobiDB-lite"/>
    </source>
</evidence>
<evidence type="ECO:0000259" key="23">
    <source>
        <dbReference type="Pfam" id="PF02800"/>
    </source>
</evidence>
<dbReference type="GO" id="GO:0016740">
    <property type="term" value="F:transferase activity"/>
    <property type="evidence" value="ECO:0007669"/>
    <property type="project" value="UniProtKB-KW"/>
</dbReference>
<evidence type="ECO:0000256" key="19">
    <source>
        <dbReference type="ARBA" id="ARBA00046997"/>
    </source>
</evidence>
<feature type="region of interest" description="Disordered" evidence="22">
    <location>
        <begin position="138"/>
        <end position="166"/>
    </location>
</feature>
<dbReference type="InterPro" id="IPR020830">
    <property type="entry name" value="GlycerAld_3-P_DH_AS"/>
</dbReference>
<reference evidence="24" key="1">
    <citation type="submission" date="2025-05" db="UniProtKB">
        <authorList>
            <consortium name="Ensembl"/>
        </authorList>
    </citation>
    <scope>IDENTIFICATION</scope>
</reference>
<evidence type="ECO:0000256" key="4">
    <source>
        <dbReference type="ARBA" id="ARBA00004869"/>
    </source>
</evidence>
<dbReference type="Ensembl" id="ENSSSCT00025076628.1">
    <property type="protein sequence ID" value="ENSSSCP00025033218.1"/>
    <property type="gene ID" value="ENSSSCG00025056030.1"/>
</dbReference>
<dbReference type="PANTHER" id="PTHR10836:SF111">
    <property type="entry name" value="GLYCERALDEHYDE-3-PHOSPHATE DEHYDROGENASE"/>
    <property type="match status" value="1"/>
</dbReference>
<evidence type="ECO:0000256" key="8">
    <source>
        <dbReference type="ARBA" id="ARBA00022490"/>
    </source>
</evidence>
<dbReference type="SUPFAM" id="SSF55347">
    <property type="entry name" value="Glyceraldehyde-3-phosphate dehydrogenase-like, C-terminal domain"/>
    <property type="match status" value="1"/>
</dbReference>
<comment type="catalytic activity">
    <reaction evidence="21">
        <text>S-nitroso-L-cysteinyl-[GAPDH] + L-cysteinyl-[protein] = L-cysteinyl-[GAPDH] + S-nitroso-L-cysteinyl-[protein]</text>
        <dbReference type="Rhea" id="RHEA:66684"/>
        <dbReference type="Rhea" id="RHEA-COMP:10131"/>
        <dbReference type="Rhea" id="RHEA-COMP:17089"/>
        <dbReference type="Rhea" id="RHEA-COMP:17090"/>
        <dbReference type="Rhea" id="RHEA-COMP:17091"/>
        <dbReference type="ChEBI" id="CHEBI:29950"/>
        <dbReference type="ChEBI" id="CHEBI:149494"/>
    </reaction>
    <physiologicalReaction direction="left-to-right" evidence="21">
        <dbReference type="Rhea" id="RHEA:66685"/>
    </physiologicalReaction>
</comment>
<evidence type="ECO:0000256" key="9">
    <source>
        <dbReference type="ARBA" id="ARBA00022679"/>
    </source>
</evidence>
<evidence type="ECO:0000256" key="2">
    <source>
        <dbReference type="ARBA" id="ARBA00004245"/>
    </source>
</evidence>
<dbReference type="Gene3D" id="3.30.360.10">
    <property type="entry name" value="Dihydrodipicolinate Reductase, domain 2"/>
    <property type="match status" value="1"/>
</dbReference>
<keyword evidence="8" id="KW-0963">Cytoplasm</keyword>
<keyword evidence="15" id="KW-0324">Glycolysis</keyword>
<dbReference type="Ensembl" id="ENSSSCT00045063175.1">
    <property type="protein sequence ID" value="ENSSSCP00045044538.1"/>
    <property type="gene ID" value="ENSSSCG00045036693.1"/>
</dbReference>
<evidence type="ECO:0000256" key="6">
    <source>
        <dbReference type="ARBA" id="ARBA00013119"/>
    </source>
</evidence>
<keyword evidence="10" id="KW-0053">Apoptosis</keyword>
<evidence type="ECO:0000256" key="7">
    <source>
        <dbReference type="ARBA" id="ARBA00021022"/>
    </source>
</evidence>
<comment type="subunit">
    <text evidence="19">Homotetramer. Interacts with TPPP; the interaction is direct. Interacts (when S-nitrosylated) with SIAH1; leading to nuclear translocation. Interacts with RILPL1/GOSPEL, leading to prevent the interaction between GAPDH and SIAH1 and prevent nuclear translocation. Interacts with CHP1; the interaction increases the binding of CHP1 with microtubules. Associates with microtubules. Interacts with EIF1AD, USP25, PRKCI and WARS1. Interacts with phosphorylated RPL13A; inhibited by oxidatively-modified low-densitity lipoprotein (LDL(ox)). Component of the GAIT complex. Interacts with FKBP6; leading to inhibit GAPDH catalytic activity. Interacts with TRAF2, promoting TRAF2 ubiquitination. Interacts with TRAF3, promoting TRAF3 ubiquitination.</text>
</comment>
<keyword evidence="11" id="KW-0702">S-nitrosylation</keyword>
<evidence type="ECO:0000313" key="24">
    <source>
        <dbReference type="Ensembl" id="ENSSSCP00025033218.1"/>
    </source>
</evidence>
<evidence type="ECO:0000256" key="14">
    <source>
        <dbReference type="ARBA" id="ARBA00023027"/>
    </source>
</evidence>
<evidence type="ECO:0000256" key="20">
    <source>
        <dbReference type="ARBA" id="ARBA00047698"/>
    </source>
</evidence>
<dbReference type="AlphaFoldDB" id="A0A8D0SLJ4"/>
<comment type="pathway">
    <text evidence="4">Carbohydrate degradation; glycolysis; pyruvate from D-glyceraldehyde 3-phosphate: step 1/5.</text>
</comment>
<dbReference type="InterPro" id="IPR020829">
    <property type="entry name" value="GlycerAld_3-P_DH_cat"/>
</dbReference>